<keyword evidence="5 7" id="KW-0472">Membrane</keyword>
<evidence type="ECO:0000313" key="9">
    <source>
        <dbReference type="EMBL" id="GAA2845334.1"/>
    </source>
</evidence>
<evidence type="ECO:0000259" key="8">
    <source>
        <dbReference type="Pfam" id="PF06271"/>
    </source>
</evidence>
<keyword evidence="3 7" id="KW-0812">Transmembrane</keyword>
<evidence type="ECO:0000256" key="5">
    <source>
        <dbReference type="ARBA" id="ARBA00023136"/>
    </source>
</evidence>
<evidence type="ECO:0000256" key="6">
    <source>
        <dbReference type="SAM" id="MobiDB-lite"/>
    </source>
</evidence>
<comment type="caution">
    <text evidence="9">The sequence shown here is derived from an EMBL/GenBank/DDBJ whole genome shotgun (WGS) entry which is preliminary data.</text>
</comment>
<sequence>MGRAPGQHDPDVTVVGYRSEASQPNTGPGQAQPGYGQQGYGQQPGYGQQQGYGQQPGYGQQAQPGYGQQAAQPGYGQQAAQPGYGQQAAQPGYGQQGYGQQPGYGQQGATGAYGQQPGYGQQAQPGYGQQAAQPGYGQQAAQPGYGQQGYGQQADYGQQQSYGQPDYGQPGYGQQAAQPGYGQQAQPGYGQQPGYAQAYGGPPGAPAPLAEWWQRLVARIIDGVILAIPIFILSLILGIFFLASSTYDLSTGEYTAATSIGTILTAVLAAGICFAYEFFMLGKGGQTVGKMVMGIKVVPVGAVLPPGGLPSGAALKRAGVLYGPYALNWVPFLSWVVSIFGLVNVLWLLWDRPLQQALHDKVAETVVVKIK</sequence>
<feature type="transmembrane region" description="Helical" evidence="7">
    <location>
        <begin position="256"/>
        <end position="279"/>
    </location>
</feature>
<feature type="transmembrane region" description="Helical" evidence="7">
    <location>
        <begin position="329"/>
        <end position="350"/>
    </location>
</feature>
<dbReference type="Pfam" id="PF06271">
    <property type="entry name" value="RDD"/>
    <property type="match status" value="1"/>
</dbReference>
<feature type="domain" description="RDD" evidence="8">
    <location>
        <begin position="210"/>
        <end position="363"/>
    </location>
</feature>
<gene>
    <name evidence="9" type="ORF">GCM10010517_01750</name>
</gene>
<reference evidence="10" key="1">
    <citation type="journal article" date="2019" name="Int. J. Syst. Evol. Microbiol.">
        <title>The Global Catalogue of Microorganisms (GCM) 10K type strain sequencing project: providing services to taxonomists for standard genome sequencing and annotation.</title>
        <authorList>
            <consortium name="The Broad Institute Genomics Platform"/>
            <consortium name="The Broad Institute Genome Sequencing Center for Infectious Disease"/>
            <person name="Wu L."/>
            <person name="Ma J."/>
        </authorList>
    </citation>
    <scope>NUCLEOTIDE SEQUENCE [LARGE SCALE GENOMIC DNA]</scope>
    <source>
        <strain evidence="10">JCM 6242</strain>
    </source>
</reference>
<dbReference type="InterPro" id="IPR010432">
    <property type="entry name" value="RDD"/>
</dbReference>
<comment type="subcellular location">
    <subcellularLocation>
        <location evidence="1">Cell membrane</location>
        <topology evidence="1">Multi-pass membrane protein</topology>
    </subcellularLocation>
</comment>
<feature type="compositionally biased region" description="Gly residues" evidence="6">
    <location>
        <begin position="36"/>
        <end position="56"/>
    </location>
</feature>
<feature type="transmembrane region" description="Helical" evidence="7">
    <location>
        <begin position="224"/>
        <end position="244"/>
    </location>
</feature>
<evidence type="ECO:0000256" key="7">
    <source>
        <dbReference type="SAM" id="Phobius"/>
    </source>
</evidence>
<dbReference type="Proteomes" id="UP001500831">
    <property type="component" value="Unassembled WGS sequence"/>
</dbReference>
<keyword evidence="2" id="KW-1003">Cell membrane</keyword>
<evidence type="ECO:0000256" key="1">
    <source>
        <dbReference type="ARBA" id="ARBA00004651"/>
    </source>
</evidence>
<feature type="transmembrane region" description="Helical" evidence="7">
    <location>
        <begin position="291"/>
        <end position="309"/>
    </location>
</feature>
<evidence type="ECO:0000256" key="2">
    <source>
        <dbReference type="ARBA" id="ARBA00022475"/>
    </source>
</evidence>
<name>A0ABP6I7H7_9ACTN</name>
<feature type="compositionally biased region" description="Low complexity" evidence="6">
    <location>
        <begin position="109"/>
        <end position="197"/>
    </location>
</feature>
<evidence type="ECO:0000256" key="4">
    <source>
        <dbReference type="ARBA" id="ARBA00022989"/>
    </source>
</evidence>
<feature type="region of interest" description="Disordered" evidence="6">
    <location>
        <begin position="1"/>
        <end position="197"/>
    </location>
</feature>
<evidence type="ECO:0000256" key="3">
    <source>
        <dbReference type="ARBA" id="ARBA00022692"/>
    </source>
</evidence>
<keyword evidence="10" id="KW-1185">Reference proteome</keyword>
<accession>A0ABP6I7H7</accession>
<protein>
    <recommendedName>
        <fullName evidence="8">RDD domain-containing protein</fullName>
    </recommendedName>
</protein>
<dbReference type="EMBL" id="BAAAVI010000001">
    <property type="protein sequence ID" value="GAA2845334.1"/>
    <property type="molecule type" value="Genomic_DNA"/>
</dbReference>
<feature type="compositionally biased region" description="Low complexity" evidence="6">
    <location>
        <begin position="57"/>
        <end position="93"/>
    </location>
</feature>
<dbReference type="PANTHER" id="PTHR36115:SF4">
    <property type="entry name" value="MEMBRANE PROTEIN"/>
    <property type="match status" value="1"/>
</dbReference>
<feature type="compositionally biased region" description="Gly residues" evidence="6">
    <location>
        <begin position="94"/>
        <end position="108"/>
    </location>
</feature>
<dbReference type="PANTHER" id="PTHR36115">
    <property type="entry name" value="PROLINE-RICH ANTIGEN HOMOLOG-RELATED"/>
    <property type="match status" value="1"/>
</dbReference>
<keyword evidence="4 7" id="KW-1133">Transmembrane helix</keyword>
<organism evidence="9 10">
    <name type="scientific">Streptosporangium fragile</name>
    <dbReference type="NCBI Taxonomy" id="46186"/>
    <lineage>
        <taxon>Bacteria</taxon>
        <taxon>Bacillati</taxon>
        <taxon>Actinomycetota</taxon>
        <taxon>Actinomycetes</taxon>
        <taxon>Streptosporangiales</taxon>
        <taxon>Streptosporangiaceae</taxon>
        <taxon>Streptosporangium</taxon>
    </lineage>
</organism>
<evidence type="ECO:0000313" key="10">
    <source>
        <dbReference type="Proteomes" id="UP001500831"/>
    </source>
</evidence>
<dbReference type="InterPro" id="IPR051791">
    <property type="entry name" value="Pra-immunoreactive"/>
</dbReference>
<feature type="compositionally biased region" description="Basic and acidic residues" evidence="6">
    <location>
        <begin position="1"/>
        <end position="11"/>
    </location>
</feature>
<proteinExistence type="predicted"/>